<feature type="domain" description="Major capsid protein C-terminal" evidence="1">
    <location>
        <begin position="222"/>
        <end position="393"/>
    </location>
</feature>
<dbReference type="InterPro" id="IPR016112">
    <property type="entry name" value="VP_dsDNA_II"/>
</dbReference>
<proteinExistence type="predicted"/>
<name>A0A6C0HVT1_9ZZZZ</name>
<evidence type="ECO:0000259" key="1">
    <source>
        <dbReference type="Pfam" id="PF04451"/>
    </source>
</evidence>
<sequence length="398" mass="44009">MAGALMQLVAYGAQDVYLTADPTVTFWKAVYRRHTNFAMESMSQTLSGTPNFGNKVVCRISRNGDLLHRCYVKATLPALGSTSVVDDTWCNRVGFRLLKSVELRVGGQQIDKHYSSWMHIWTELTHNTDMKALLDKLVGPKGVDGADFDVSGTGPLLDLNIPLLFSFCRNPGLALPLIALQYHEIELWIEFETAANCANGTGTGSLSGVELWADYIFLDTEERKEFAQKPHEYLIEITQQQQASCTAGTNNSIRLTFNHPTKFVTWAIQETAANNAGDIFTNFTTNATTTTAGTTSCVLQAKLRLNGQDRFATRDNTYFNYVQPYQHFENKPDLGINVYSFALKPAEHQPSGSCNLSRIDNVNLEVTPVADGASIDVYAFSYNVFRVASGMGGLAYSN</sequence>
<dbReference type="GO" id="GO:0005198">
    <property type="term" value="F:structural molecule activity"/>
    <property type="evidence" value="ECO:0007669"/>
    <property type="project" value="InterPro"/>
</dbReference>
<dbReference type="AlphaFoldDB" id="A0A6C0HVT1"/>
<reference evidence="3" key="1">
    <citation type="journal article" date="2020" name="Nature">
        <title>Giant virus diversity and host interactions through global metagenomics.</title>
        <authorList>
            <person name="Schulz F."/>
            <person name="Roux S."/>
            <person name="Paez-Espino D."/>
            <person name="Jungbluth S."/>
            <person name="Walsh D.A."/>
            <person name="Denef V.J."/>
            <person name="McMahon K.D."/>
            <person name="Konstantinidis K.T."/>
            <person name="Eloe-Fadrosh E.A."/>
            <person name="Kyrpides N.C."/>
            <person name="Woyke T."/>
        </authorList>
    </citation>
    <scope>NUCLEOTIDE SEQUENCE</scope>
    <source>
        <strain evidence="3">GVMAG-M-3300023184-177</strain>
    </source>
</reference>
<protein>
    <recommendedName>
        <fullName evidence="4">Major capsid protein N-terminal domain-containing protein</fullName>
    </recommendedName>
</protein>
<dbReference type="Gene3D" id="2.70.9.10">
    <property type="entry name" value="Adenovirus Type 2 Hexon, domain 4"/>
    <property type="match status" value="1"/>
</dbReference>
<dbReference type="EMBL" id="MN740017">
    <property type="protein sequence ID" value="QHT84275.1"/>
    <property type="molecule type" value="Genomic_DNA"/>
</dbReference>
<evidence type="ECO:0008006" key="4">
    <source>
        <dbReference type="Google" id="ProtNLM"/>
    </source>
</evidence>
<evidence type="ECO:0000313" key="3">
    <source>
        <dbReference type="EMBL" id="QHT84275.1"/>
    </source>
</evidence>
<dbReference type="InterPro" id="IPR007542">
    <property type="entry name" value="MCP_C"/>
</dbReference>
<dbReference type="InterPro" id="IPR038519">
    <property type="entry name" value="MCP_C_sf"/>
</dbReference>
<evidence type="ECO:0000259" key="2">
    <source>
        <dbReference type="Pfam" id="PF16903"/>
    </source>
</evidence>
<accession>A0A6C0HVT1</accession>
<dbReference type="InterPro" id="IPR031654">
    <property type="entry name" value="Capsid_N"/>
</dbReference>
<dbReference type="SUPFAM" id="SSF49749">
    <property type="entry name" value="Group II dsDNA viruses VP"/>
    <property type="match status" value="2"/>
</dbReference>
<organism evidence="3">
    <name type="scientific">viral metagenome</name>
    <dbReference type="NCBI Taxonomy" id="1070528"/>
    <lineage>
        <taxon>unclassified sequences</taxon>
        <taxon>metagenomes</taxon>
        <taxon>organismal metagenomes</taxon>
    </lineage>
</organism>
<dbReference type="Pfam" id="PF04451">
    <property type="entry name" value="Capsid_NCLDV"/>
    <property type="match status" value="1"/>
</dbReference>
<dbReference type="Pfam" id="PF16903">
    <property type="entry name" value="Capsid_N"/>
    <property type="match status" value="1"/>
</dbReference>
<dbReference type="Gene3D" id="2.70.9.20">
    <property type="entry name" value="Major capsid protein Vp54"/>
    <property type="match status" value="1"/>
</dbReference>
<feature type="domain" description="Major capsid protein N-terminal" evidence="2">
    <location>
        <begin position="25"/>
        <end position="219"/>
    </location>
</feature>